<proteinExistence type="predicted"/>
<dbReference type="EMBL" id="JADOUA010000001">
    <property type="protein sequence ID" value="MBG6089911.1"/>
    <property type="molecule type" value="Genomic_DNA"/>
</dbReference>
<dbReference type="Pfam" id="PF25310">
    <property type="entry name" value="VG15"/>
    <property type="match status" value="2"/>
</dbReference>
<sequence>MATPTRSREQQAAQSGLIVLMLRELAGTWTLLDSRRLARTMPRWAAAVRAVIARYAEASGAMALDYYDLERDAAGVPGRRPSPLLREPDPGQVEESLRWATRNFWDQELLDSAAEVERLLAEIAREEESADLSNLDEEALAGVGEDRVEEDLSDPEPAPARGDVAGQVRVTRTKVDGIASRLVTDVGRGAIVDAVAEDRQAVGVARMAAADACAFCRVMSIRGPVYKDERTAGRRTNARFQGAGEFKYHDHCRCWAAPYFEGEEWQPQPEIKLWQRQYERARAMRGDTIANLSRILRAGG</sequence>
<dbReference type="RefSeq" id="WP_197012452.1">
    <property type="nucleotide sequence ID" value="NZ_BAABES010000010.1"/>
</dbReference>
<evidence type="ECO:0000313" key="2">
    <source>
        <dbReference type="EMBL" id="MBG6089911.1"/>
    </source>
</evidence>
<dbReference type="AlphaFoldDB" id="A0A931DLR1"/>
<evidence type="ECO:0008006" key="4">
    <source>
        <dbReference type="Google" id="ProtNLM"/>
    </source>
</evidence>
<feature type="region of interest" description="Disordered" evidence="1">
    <location>
        <begin position="144"/>
        <end position="163"/>
    </location>
</feature>
<organism evidence="2 3">
    <name type="scientific">Actinomadura viridis</name>
    <dbReference type="NCBI Taxonomy" id="58110"/>
    <lineage>
        <taxon>Bacteria</taxon>
        <taxon>Bacillati</taxon>
        <taxon>Actinomycetota</taxon>
        <taxon>Actinomycetes</taxon>
        <taxon>Streptosporangiales</taxon>
        <taxon>Thermomonosporaceae</taxon>
        <taxon>Actinomadura</taxon>
    </lineage>
</organism>
<dbReference type="InterPro" id="IPR057369">
    <property type="entry name" value="VG15"/>
</dbReference>
<evidence type="ECO:0000313" key="3">
    <source>
        <dbReference type="Proteomes" id="UP000614047"/>
    </source>
</evidence>
<evidence type="ECO:0000256" key="1">
    <source>
        <dbReference type="SAM" id="MobiDB-lite"/>
    </source>
</evidence>
<keyword evidence="3" id="KW-1185">Reference proteome</keyword>
<comment type="caution">
    <text evidence="2">The sequence shown here is derived from an EMBL/GenBank/DDBJ whole genome shotgun (WGS) entry which is preliminary data.</text>
</comment>
<protein>
    <recommendedName>
        <fullName evidence="4">Capsid maturation protease</fullName>
    </recommendedName>
</protein>
<reference evidence="2" key="1">
    <citation type="submission" date="2020-11" db="EMBL/GenBank/DDBJ databases">
        <title>Sequencing the genomes of 1000 actinobacteria strains.</title>
        <authorList>
            <person name="Klenk H.-P."/>
        </authorList>
    </citation>
    <scope>NUCLEOTIDE SEQUENCE</scope>
    <source>
        <strain evidence="2">DSM 43175</strain>
    </source>
</reference>
<dbReference type="Proteomes" id="UP000614047">
    <property type="component" value="Unassembled WGS sequence"/>
</dbReference>
<name>A0A931DLR1_9ACTN</name>
<accession>A0A931DLR1</accession>
<gene>
    <name evidence="2" type="ORF">IW256_004024</name>
</gene>